<dbReference type="Proteomes" id="UP000654482">
    <property type="component" value="Unassembled WGS sequence"/>
</dbReference>
<reference evidence="4" key="1">
    <citation type="submission" date="2020-10" db="EMBL/GenBank/DDBJ databases">
        <authorList>
            <person name="Castelo-Branco R."/>
            <person name="Eusebio N."/>
            <person name="Adriana R."/>
            <person name="Vieira A."/>
            <person name="Brugerolle De Fraissinette N."/>
            <person name="Rezende De Castro R."/>
            <person name="Schneider M.P."/>
            <person name="Vasconcelos V."/>
            <person name="Leao P.N."/>
        </authorList>
    </citation>
    <scope>NUCLEOTIDE SEQUENCE</scope>
    <source>
        <strain evidence="4">LEGE 07157</strain>
    </source>
</reference>
<dbReference type="CDD" id="cd06223">
    <property type="entry name" value="PRTases_typeI"/>
    <property type="match status" value="1"/>
</dbReference>
<keyword evidence="5" id="KW-1185">Reference proteome</keyword>
<protein>
    <submittedName>
        <fullName evidence="4">Phosphoribosyltransferase</fullName>
    </submittedName>
</protein>
<organism evidence="4 5">
    <name type="scientific">Lusitaniella coriacea LEGE 07157</name>
    <dbReference type="NCBI Taxonomy" id="945747"/>
    <lineage>
        <taxon>Bacteria</taxon>
        <taxon>Bacillati</taxon>
        <taxon>Cyanobacteriota</taxon>
        <taxon>Cyanophyceae</taxon>
        <taxon>Spirulinales</taxon>
        <taxon>Lusitaniellaceae</taxon>
        <taxon>Lusitaniella</taxon>
    </lineage>
</organism>
<evidence type="ECO:0000259" key="3">
    <source>
        <dbReference type="Pfam" id="PF00156"/>
    </source>
</evidence>
<dbReference type="AlphaFoldDB" id="A0A8J7DWP6"/>
<proteinExistence type="predicted"/>
<keyword evidence="2" id="KW-0808">Transferase</keyword>
<comment type="caution">
    <text evidence="4">The sequence shown here is derived from an EMBL/GenBank/DDBJ whole genome shotgun (WGS) entry which is preliminary data.</text>
</comment>
<name>A0A8J7DWP6_9CYAN</name>
<dbReference type="Pfam" id="PF00156">
    <property type="entry name" value="Pribosyltran"/>
    <property type="match status" value="1"/>
</dbReference>
<dbReference type="PANTHER" id="PTHR43363">
    <property type="entry name" value="HYPOXANTHINE PHOSPHORIBOSYLTRANSFERASE"/>
    <property type="match status" value="1"/>
</dbReference>
<evidence type="ECO:0000313" key="4">
    <source>
        <dbReference type="EMBL" id="MBE9116544.1"/>
    </source>
</evidence>
<dbReference type="GO" id="GO:0016757">
    <property type="term" value="F:glycosyltransferase activity"/>
    <property type="evidence" value="ECO:0007669"/>
    <property type="project" value="UniProtKB-KW"/>
</dbReference>
<dbReference type="PANTHER" id="PTHR43363:SF1">
    <property type="entry name" value="HYPOXANTHINE-GUANINE PHOSPHORIBOSYLTRANSFERASE"/>
    <property type="match status" value="1"/>
</dbReference>
<evidence type="ECO:0000256" key="1">
    <source>
        <dbReference type="ARBA" id="ARBA00022676"/>
    </source>
</evidence>
<evidence type="ECO:0000313" key="5">
    <source>
        <dbReference type="Proteomes" id="UP000654482"/>
    </source>
</evidence>
<dbReference type="RefSeq" id="WP_194029633.1">
    <property type="nucleotide sequence ID" value="NZ_JADEWZ010000015.1"/>
</dbReference>
<evidence type="ECO:0000256" key="2">
    <source>
        <dbReference type="ARBA" id="ARBA00022679"/>
    </source>
</evidence>
<keyword evidence="1 4" id="KW-0328">Glycosyltransferase</keyword>
<feature type="domain" description="Phosphoribosyltransferase" evidence="3">
    <location>
        <begin position="7"/>
        <end position="157"/>
    </location>
</feature>
<accession>A0A8J7DWP6</accession>
<dbReference type="InterPro" id="IPR029057">
    <property type="entry name" value="PRTase-like"/>
</dbReference>
<sequence length="176" mass="20049">MPELYVSWSEYHQKIEILAAQIYQSAWDFNQIVCLAKGGLRVGDLLCRIYDKPLAILSASSYGGADNRIRGQIEFSQHLSMTEKTLGNRILLVDDLVDSGISLREAILWLQDRYGNEIAAIRTATIWHKSCSEIAPDYSVDYLPDNPWIHQPFEPYEQVTPKELASRYRRLAEASG</sequence>
<dbReference type="EMBL" id="JADEWZ010000015">
    <property type="protein sequence ID" value="MBE9116544.1"/>
    <property type="molecule type" value="Genomic_DNA"/>
</dbReference>
<dbReference type="SUPFAM" id="SSF53271">
    <property type="entry name" value="PRTase-like"/>
    <property type="match status" value="1"/>
</dbReference>
<dbReference type="InterPro" id="IPR000836">
    <property type="entry name" value="PRTase_dom"/>
</dbReference>
<dbReference type="Gene3D" id="3.40.50.2020">
    <property type="match status" value="1"/>
</dbReference>
<gene>
    <name evidence="4" type="ORF">IQ249_11600</name>
</gene>